<dbReference type="GO" id="GO:0005759">
    <property type="term" value="C:mitochondrial matrix"/>
    <property type="evidence" value="ECO:0007669"/>
    <property type="project" value="TreeGrafter"/>
</dbReference>
<protein>
    <recommendedName>
        <fullName evidence="2">RNA-editing substrate-binding complex 6 protein domain-containing protein</fullName>
    </recommendedName>
</protein>
<dbReference type="InterPro" id="IPR050870">
    <property type="entry name" value="FAST_kinase"/>
</dbReference>
<evidence type="ECO:0000256" key="1">
    <source>
        <dbReference type="SAM" id="MobiDB-lite"/>
    </source>
</evidence>
<feature type="compositionally biased region" description="Low complexity" evidence="1">
    <location>
        <begin position="1066"/>
        <end position="1083"/>
    </location>
</feature>
<gene>
    <name evidence="3" type="ORF">C1SCF055_LOCUS32565</name>
</gene>
<feature type="region of interest" description="Disordered" evidence="1">
    <location>
        <begin position="29"/>
        <end position="63"/>
    </location>
</feature>
<dbReference type="InterPro" id="IPR058917">
    <property type="entry name" value="RESC6_dom"/>
</dbReference>
<proteinExistence type="predicted"/>
<dbReference type="EMBL" id="CAMXCT010003935">
    <property type="protein sequence ID" value="CAI4006971.1"/>
    <property type="molecule type" value="Genomic_DNA"/>
</dbReference>
<dbReference type="AlphaFoldDB" id="A0A9P1GAH5"/>
<dbReference type="PANTHER" id="PTHR21228">
    <property type="entry name" value="FAST LEU-RICH DOMAIN-CONTAINING"/>
    <property type="match status" value="1"/>
</dbReference>
<dbReference type="OrthoDB" id="385235at2759"/>
<keyword evidence="5" id="KW-1185">Reference proteome</keyword>
<sequence length="1099" mass="120961">MSIFRSHGWSRSFSSALQKSATAELRIRPTPSRPAPAAPAAAAHGVSLQRREAPQRAGAGRKSLLKTALEVRNSPLPETKMDRMSEITLRGSETEDSAVMSNGLSVAERRVVQAQRRAEVMMENTELLEMQPDRLGLQQDLLSASSVGRILALCSSEELQQMDVVNLVTACQRIAKLHHGSNAFLKENPRFEWLMEQTGKKLSDLKPRGMVHVLWSLVKLQHFPGWFHQLLDLCQSNLSSFTGRDLSVVLGALAKCRADPKLKEIAVAELKMRLPKLQSPTDIACVAAALCRLQQRDELIFATLAANAQKNLSDFGMSDLLSVLWAFATMNLTHSDLFAEVRGVLHHEAENCSPKELTQITWALSRLKEADEDLLCNVIAPVVRSKLMDFEVPRDLCTLAFAYSNAKVMDEGLFSDLAHVLSSKVRLMNAHDISSVVAAFSTIEYAHKSLFKALQRQTKATLKSFSPLQLARSIHGFGIAGVEDPSLYRQLCNEVMKKRKDLHAKNIVEILIGLAEAEFVPESAMTLLQDVDVAQWLDANDCIQALHALARLPQLESKAFRGEVLKVIRKKSQGWWRLEINDMADLMEAMVSLKIEDTILLKLSLGQLPRLLSKRSSAGAFLRLWGALSELPPPGRQRIMEELHRNMRLRKAVEANIQQAVSGIRRLIDEDADAANNAADAALKGSSQLMIASASLGWDLQLQDLVDIITSLLPVSSMESRSYRELAWASYELGLQDLARQCLEICSPNGPNGPNGPNFVELDGFDPSSFHGARSAQVSDHFATWPSPFDKVEEVSQALLQMDLPHEKHLRISNLDVDLRLQQDTLVFVLAPKHLTTSGQPLGSTVARRRQLQALGFDCVEISYHEVDAAEKAGNLQVVAEVEAEAEMQRPLEDMPANATKPDSNLPTCYFLATAGTKTYEGDYHWMIELEKGWSPWMPGNEPFDGSTDQPLRYTLGRYDFEVHFENDSAGIQTNLTTGKVRRIQRLQKGEAAPAWEGTGTRRRVAKTTQGAAAGASLNSAPKTSAAQAAQANRAQRRQGAGAAGYVPGGPHVKVAETQRPALSQAAAAYKPGTAPGAPAPAGDRYSVPRYMRPLKGKA</sequence>
<dbReference type="GO" id="GO:0044528">
    <property type="term" value="P:regulation of mitochondrial mRNA stability"/>
    <property type="evidence" value="ECO:0007669"/>
    <property type="project" value="TreeGrafter"/>
</dbReference>
<reference evidence="3" key="1">
    <citation type="submission" date="2022-10" db="EMBL/GenBank/DDBJ databases">
        <authorList>
            <person name="Chen Y."/>
            <person name="Dougan E. K."/>
            <person name="Chan C."/>
            <person name="Rhodes N."/>
            <person name="Thang M."/>
        </authorList>
    </citation>
    <scope>NUCLEOTIDE SEQUENCE</scope>
</reference>
<dbReference type="EMBL" id="CAMXCT020003935">
    <property type="protein sequence ID" value="CAL1160346.1"/>
    <property type="molecule type" value="Genomic_DNA"/>
</dbReference>
<feature type="compositionally biased region" description="Low complexity" evidence="1">
    <location>
        <begin position="1026"/>
        <end position="1045"/>
    </location>
</feature>
<name>A0A9P1GAH5_9DINO</name>
<dbReference type="EMBL" id="CAMXCT030003935">
    <property type="protein sequence ID" value="CAL4794283.1"/>
    <property type="molecule type" value="Genomic_DNA"/>
</dbReference>
<feature type="compositionally biased region" description="Polar residues" evidence="1">
    <location>
        <begin position="1010"/>
        <end position="1025"/>
    </location>
</feature>
<dbReference type="GO" id="GO:0003723">
    <property type="term" value="F:RNA binding"/>
    <property type="evidence" value="ECO:0007669"/>
    <property type="project" value="TreeGrafter"/>
</dbReference>
<dbReference type="PANTHER" id="PTHR21228:SF40">
    <property type="entry name" value="LD45607P"/>
    <property type="match status" value="1"/>
</dbReference>
<evidence type="ECO:0000259" key="2">
    <source>
        <dbReference type="Pfam" id="PF26188"/>
    </source>
</evidence>
<dbReference type="Proteomes" id="UP001152797">
    <property type="component" value="Unassembled WGS sequence"/>
</dbReference>
<reference evidence="4 5" key="2">
    <citation type="submission" date="2024-05" db="EMBL/GenBank/DDBJ databases">
        <authorList>
            <person name="Chen Y."/>
            <person name="Shah S."/>
            <person name="Dougan E. K."/>
            <person name="Thang M."/>
            <person name="Chan C."/>
        </authorList>
    </citation>
    <scope>NUCLEOTIDE SEQUENCE [LARGE SCALE GENOMIC DNA]</scope>
</reference>
<evidence type="ECO:0000313" key="4">
    <source>
        <dbReference type="EMBL" id="CAL4794283.1"/>
    </source>
</evidence>
<comment type="caution">
    <text evidence="3">The sequence shown here is derived from an EMBL/GenBank/DDBJ whole genome shotgun (WGS) entry which is preliminary data.</text>
</comment>
<accession>A0A9P1GAH5</accession>
<feature type="region of interest" description="Disordered" evidence="1">
    <location>
        <begin position="1010"/>
        <end position="1099"/>
    </location>
</feature>
<feature type="domain" description="RNA-editing substrate-binding complex 6 protein" evidence="2">
    <location>
        <begin position="355"/>
        <end position="553"/>
    </location>
</feature>
<dbReference type="Pfam" id="PF26188">
    <property type="entry name" value="RESC6"/>
    <property type="match status" value="1"/>
</dbReference>
<organism evidence="3">
    <name type="scientific">Cladocopium goreaui</name>
    <dbReference type="NCBI Taxonomy" id="2562237"/>
    <lineage>
        <taxon>Eukaryota</taxon>
        <taxon>Sar</taxon>
        <taxon>Alveolata</taxon>
        <taxon>Dinophyceae</taxon>
        <taxon>Suessiales</taxon>
        <taxon>Symbiodiniaceae</taxon>
        <taxon>Cladocopium</taxon>
    </lineage>
</organism>
<dbReference type="GO" id="GO:0035770">
    <property type="term" value="C:ribonucleoprotein granule"/>
    <property type="evidence" value="ECO:0007669"/>
    <property type="project" value="TreeGrafter"/>
</dbReference>
<dbReference type="GO" id="GO:0000963">
    <property type="term" value="P:mitochondrial RNA processing"/>
    <property type="evidence" value="ECO:0007669"/>
    <property type="project" value="TreeGrafter"/>
</dbReference>
<evidence type="ECO:0000313" key="3">
    <source>
        <dbReference type="EMBL" id="CAI4006971.1"/>
    </source>
</evidence>
<evidence type="ECO:0000313" key="5">
    <source>
        <dbReference type="Proteomes" id="UP001152797"/>
    </source>
</evidence>